<evidence type="ECO:0000256" key="4">
    <source>
        <dbReference type="ARBA" id="ARBA00009567"/>
    </source>
</evidence>
<dbReference type="Gene3D" id="3.40.50.300">
    <property type="entry name" value="P-loop containing nucleotide triphosphate hydrolases"/>
    <property type="match status" value="1"/>
</dbReference>
<evidence type="ECO:0000256" key="5">
    <source>
        <dbReference type="ARBA" id="ARBA00020264"/>
    </source>
</evidence>
<evidence type="ECO:0000313" key="11">
    <source>
        <dbReference type="Proteomes" id="UP000807469"/>
    </source>
</evidence>
<dbReference type="AlphaFoldDB" id="A0A9P5Z8I8"/>
<dbReference type="Pfam" id="PF10483">
    <property type="entry name" value="Elong_Iki1"/>
    <property type="match status" value="1"/>
</dbReference>
<comment type="caution">
    <text evidence="10">The sequence shown here is derived from an EMBL/GenBank/DDBJ whole genome shotgun (WGS) entry which is preliminary data.</text>
</comment>
<evidence type="ECO:0000256" key="1">
    <source>
        <dbReference type="ARBA" id="ARBA00004123"/>
    </source>
</evidence>
<dbReference type="PANTHER" id="PTHR15641">
    <property type="entry name" value="ELONGATOR COMPLEX PROTEIN 5"/>
    <property type="match status" value="1"/>
</dbReference>
<comment type="similarity">
    <text evidence="4">Belongs to the ELP5 family.</text>
</comment>
<dbReference type="GO" id="GO:0000049">
    <property type="term" value="F:tRNA binding"/>
    <property type="evidence" value="ECO:0007669"/>
    <property type="project" value="TreeGrafter"/>
</dbReference>
<evidence type="ECO:0000313" key="10">
    <source>
        <dbReference type="EMBL" id="KAF9481381.1"/>
    </source>
</evidence>
<keyword evidence="7" id="KW-0819">tRNA processing</keyword>
<dbReference type="GO" id="GO:0002098">
    <property type="term" value="P:tRNA wobble uridine modification"/>
    <property type="evidence" value="ECO:0007669"/>
    <property type="project" value="InterPro"/>
</dbReference>
<keyword evidence="8" id="KW-0539">Nucleus</keyword>
<dbReference type="GO" id="GO:0005634">
    <property type="term" value="C:nucleus"/>
    <property type="evidence" value="ECO:0007669"/>
    <property type="project" value="UniProtKB-SubCell"/>
</dbReference>
<feature type="non-terminal residue" evidence="10">
    <location>
        <position position="1"/>
    </location>
</feature>
<gene>
    <name evidence="10" type="ORF">BDN70DRAFT_763951</name>
</gene>
<feature type="compositionally biased region" description="Acidic residues" evidence="9">
    <location>
        <begin position="330"/>
        <end position="346"/>
    </location>
</feature>
<reference evidence="10" key="1">
    <citation type="submission" date="2020-11" db="EMBL/GenBank/DDBJ databases">
        <authorList>
            <consortium name="DOE Joint Genome Institute"/>
            <person name="Ahrendt S."/>
            <person name="Riley R."/>
            <person name="Andreopoulos W."/>
            <person name="Labutti K."/>
            <person name="Pangilinan J."/>
            <person name="Ruiz-Duenas F.J."/>
            <person name="Barrasa J.M."/>
            <person name="Sanchez-Garcia M."/>
            <person name="Camarero S."/>
            <person name="Miyauchi S."/>
            <person name="Serrano A."/>
            <person name="Linde D."/>
            <person name="Babiker R."/>
            <person name="Drula E."/>
            <person name="Ayuso-Fernandez I."/>
            <person name="Pacheco R."/>
            <person name="Padilla G."/>
            <person name="Ferreira P."/>
            <person name="Barriuso J."/>
            <person name="Kellner H."/>
            <person name="Castanera R."/>
            <person name="Alfaro M."/>
            <person name="Ramirez L."/>
            <person name="Pisabarro A.G."/>
            <person name="Kuo A."/>
            <person name="Tritt A."/>
            <person name="Lipzen A."/>
            <person name="He G."/>
            <person name="Yan M."/>
            <person name="Ng V."/>
            <person name="Cullen D."/>
            <person name="Martin F."/>
            <person name="Rosso M.-N."/>
            <person name="Henrissat B."/>
            <person name="Hibbett D."/>
            <person name="Martinez A.T."/>
            <person name="Grigoriev I.V."/>
        </authorList>
    </citation>
    <scope>NUCLEOTIDE SEQUENCE</scope>
    <source>
        <strain evidence="10">CIRM-BRFM 674</strain>
    </source>
</reference>
<dbReference type="InterPro" id="IPR019519">
    <property type="entry name" value="Elp5"/>
</dbReference>
<dbReference type="GO" id="GO:0033588">
    <property type="term" value="C:elongator holoenzyme complex"/>
    <property type="evidence" value="ECO:0007669"/>
    <property type="project" value="InterPro"/>
</dbReference>
<dbReference type="EMBL" id="MU155179">
    <property type="protein sequence ID" value="KAF9481381.1"/>
    <property type="molecule type" value="Genomic_DNA"/>
</dbReference>
<comment type="subcellular location">
    <subcellularLocation>
        <location evidence="2">Cytoplasm</location>
    </subcellularLocation>
    <subcellularLocation>
        <location evidence="1">Nucleus</location>
    </subcellularLocation>
</comment>
<evidence type="ECO:0000256" key="9">
    <source>
        <dbReference type="SAM" id="MobiDB-lite"/>
    </source>
</evidence>
<feature type="non-terminal residue" evidence="10">
    <location>
        <position position="346"/>
    </location>
</feature>
<evidence type="ECO:0000256" key="8">
    <source>
        <dbReference type="ARBA" id="ARBA00023242"/>
    </source>
</evidence>
<evidence type="ECO:0000256" key="3">
    <source>
        <dbReference type="ARBA" id="ARBA00005043"/>
    </source>
</evidence>
<evidence type="ECO:0000256" key="7">
    <source>
        <dbReference type="ARBA" id="ARBA00022694"/>
    </source>
</evidence>
<protein>
    <recommendedName>
        <fullName evidence="5">Elongator complex protein 5</fullName>
    </recommendedName>
</protein>
<accession>A0A9P5Z8I8</accession>
<dbReference type="InterPro" id="IPR027417">
    <property type="entry name" value="P-loop_NTPase"/>
</dbReference>
<keyword evidence="6" id="KW-0963">Cytoplasm</keyword>
<dbReference type="Proteomes" id="UP000807469">
    <property type="component" value="Unassembled WGS sequence"/>
</dbReference>
<evidence type="ECO:0000256" key="2">
    <source>
        <dbReference type="ARBA" id="ARBA00004496"/>
    </source>
</evidence>
<dbReference type="OrthoDB" id="2564232at2759"/>
<organism evidence="10 11">
    <name type="scientific">Pholiota conissans</name>
    <dbReference type="NCBI Taxonomy" id="109636"/>
    <lineage>
        <taxon>Eukaryota</taxon>
        <taxon>Fungi</taxon>
        <taxon>Dikarya</taxon>
        <taxon>Basidiomycota</taxon>
        <taxon>Agaricomycotina</taxon>
        <taxon>Agaricomycetes</taxon>
        <taxon>Agaricomycetidae</taxon>
        <taxon>Agaricales</taxon>
        <taxon>Agaricineae</taxon>
        <taxon>Strophariaceae</taxon>
        <taxon>Pholiota</taxon>
    </lineage>
</organism>
<name>A0A9P5Z8I8_9AGAR</name>
<sequence>LLTSVLKNDTNRHPLVLLQSSLSQTSLPILRNILVQNATAKGSPRHNVLFCVLYQPSSLTVGSSNSIETYDWTDRIPGFGKSDYWDELLSIVEKALEVPSRSTSIIIDSIDTALLDNGSLAETYKNLSKVCELVKKRPDARLVLHCQSPSSLFSLVTQTAFSSSLSHVVTHPPALIAHIATEFLMPPPPLSPLPKFWSVFLPISERIYDAETLVFGTNGEGSGNSTEFVIELIVREGSGKNRGVERVLEGWSDSLGGPCDLTALESIKPFTKKQIEIDQAATPDPTQNLLFNLNLTSSQQESRARVPLPYAHEGTPITSNTPAAIFYDPDSADDIDDDDPDEDLDI</sequence>
<dbReference type="GO" id="GO:0005829">
    <property type="term" value="C:cytosol"/>
    <property type="evidence" value="ECO:0007669"/>
    <property type="project" value="TreeGrafter"/>
</dbReference>
<keyword evidence="11" id="KW-1185">Reference proteome</keyword>
<feature type="region of interest" description="Disordered" evidence="9">
    <location>
        <begin position="311"/>
        <end position="346"/>
    </location>
</feature>
<proteinExistence type="inferred from homology"/>
<comment type="pathway">
    <text evidence="3">tRNA modification; 5-methoxycarbonylmethyl-2-thiouridine-tRNA biosynthesis.</text>
</comment>
<evidence type="ECO:0000256" key="6">
    <source>
        <dbReference type="ARBA" id="ARBA00022490"/>
    </source>
</evidence>
<dbReference type="PANTHER" id="PTHR15641:SF1">
    <property type="entry name" value="ELONGATOR COMPLEX PROTEIN 5"/>
    <property type="match status" value="1"/>
</dbReference>